<comment type="caution">
    <text evidence="1">The sequence shown here is derived from an EMBL/GenBank/DDBJ whole genome shotgun (WGS) entry which is preliminary data.</text>
</comment>
<accession>C8S430</accession>
<dbReference type="Proteomes" id="UP000010121">
    <property type="component" value="Unassembled WGS sequence"/>
</dbReference>
<proteinExistence type="predicted"/>
<evidence type="ECO:0008006" key="3">
    <source>
        <dbReference type="Google" id="ProtNLM"/>
    </source>
</evidence>
<sequence>MSEITTVGLDQAKYLFQVRGADGAGQAVLRKKLRRDQVLAFFSNILPCVVAIQARGGARFQSREIGKLGHDVRVIPPADVKPFAKRQKNATEDAGARRKDWRFQWYGRTGWRLQHRSVWP</sequence>
<dbReference type="STRING" id="371731.Rsw2DRAFT_2808"/>
<dbReference type="AlphaFoldDB" id="C8S430"/>
<name>C8S430_9RHOB</name>
<keyword evidence="2" id="KW-1185">Reference proteome</keyword>
<gene>
    <name evidence="1" type="ORF">Rsw2DRAFT_2808</name>
</gene>
<dbReference type="EMBL" id="ACYY01000022">
    <property type="protein sequence ID" value="EEW24292.1"/>
    <property type="molecule type" value="Genomic_DNA"/>
</dbReference>
<organism evidence="1 2">
    <name type="scientific">Rhodobacter ferrooxidans</name>
    <dbReference type="NCBI Taxonomy" id="371731"/>
    <lineage>
        <taxon>Bacteria</taxon>
        <taxon>Pseudomonadati</taxon>
        <taxon>Pseudomonadota</taxon>
        <taxon>Alphaproteobacteria</taxon>
        <taxon>Rhodobacterales</taxon>
        <taxon>Rhodobacter group</taxon>
        <taxon>Rhodobacter</taxon>
    </lineage>
</organism>
<protein>
    <recommendedName>
        <fullName evidence="3">Transposase</fullName>
    </recommendedName>
</protein>
<reference evidence="1 2" key="1">
    <citation type="submission" date="2009-08" db="EMBL/GenBank/DDBJ databases">
        <title>The draft genome of Rhodobacter sp. SW2.</title>
        <authorList>
            <consortium name="US DOE Joint Genome Institute (JGI-PGF)"/>
            <person name="Lucas S."/>
            <person name="Copeland A."/>
            <person name="Lapidus A."/>
            <person name="Glavina del Rio T."/>
            <person name="Tice H."/>
            <person name="Bruce D."/>
            <person name="Goodwin L."/>
            <person name="Pitluck S."/>
            <person name="Larimer F."/>
            <person name="Land M.L."/>
            <person name="Hauser L."/>
            <person name="Emerson D."/>
        </authorList>
    </citation>
    <scope>NUCLEOTIDE SEQUENCE [LARGE SCALE GENOMIC DNA]</scope>
    <source>
        <strain evidence="1 2">SW2</strain>
    </source>
</reference>
<dbReference type="eggNOG" id="COG3547">
    <property type="taxonomic scope" value="Bacteria"/>
</dbReference>
<evidence type="ECO:0000313" key="2">
    <source>
        <dbReference type="Proteomes" id="UP000010121"/>
    </source>
</evidence>
<evidence type="ECO:0000313" key="1">
    <source>
        <dbReference type="EMBL" id="EEW24292.1"/>
    </source>
</evidence>